<evidence type="ECO:0000256" key="3">
    <source>
        <dbReference type="ARBA" id="ARBA00022989"/>
    </source>
</evidence>
<dbReference type="EMBL" id="CP013232">
    <property type="protein sequence ID" value="AMO96404.1"/>
    <property type="molecule type" value="Genomic_DNA"/>
</dbReference>
<dbReference type="Gene3D" id="1.20.1250.20">
    <property type="entry name" value="MFS general substrate transporter like domains"/>
    <property type="match status" value="1"/>
</dbReference>
<feature type="transmembrane region" description="Helical" evidence="5">
    <location>
        <begin position="74"/>
        <end position="93"/>
    </location>
</feature>
<keyword evidence="4 5" id="KW-0472">Membrane</keyword>
<dbReference type="InterPro" id="IPR051788">
    <property type="entry name" value="MFS_Transporter"/>
</dbReference>
<dbReference type="SUPFAM" id="SSF103473">
    <property type="entry name" value="MFS general substrate transporter"/>
    <property type="match status" value="1"/>
</dbReference>
<dbReference type="GO" id="GO:0022857">
    <property type="term" value="F:transmembrane transporter activity"/>
    <property type="evidence" value="ECO:0007669"/>
    <property type="project" value="InterPro"/>
</dbReference>
<protein>
    <submittedName>
        <fullName evidence="6">Major Facilitator Superfamily protein</fullName>
    </submittedName>
</protein>
<keyword evidence="2 5" id="KW-0812">Transmembrane</keyword>
<dbReference type="PANTHER" id="PTHR23514:SF13">
    <property type="entry name" value="INNER MEMBRANE PROTEIN YBJJ"/>
    <property type="match status" value="1"/>
</dbReference>
<accession>A0A127PFJ3</accession>
<dbReference type="AlphaFoldDB" id="A0A127PFJ3"/>
<name>A0A127PFJ3_9BURK</name>
<evidence type="ECO:0000256" key="2">
    <source>
        <dbReference type="ARBA" id="ARBA00022692"/>
    </source>
</evidence>
<reference evidence="6 7" key="1">
    <citation type="submission" date="2015-11" db="EMBL/GenBank/DDBJ databases">
        <title>Exploring the genomic traits of fungus-feeding bacterial genus Collimonas.</title>
        <authorList>
            <person name="Song C."/>
            <person name="Schmidt R."/>
            <person name="de Jager V."/>
            <person name="Krzyzanowska D."/>
            <person name="Jongedijk E."/>
            <person name="Cankar K."/>
            <person name="Beekwilder J."/>
            <person name="van Veen A."/>
            <person name="de Boer W."/>
            <person name="van Veen J.A."/>
            <person name="Garbeva P."/>
        </authorList>
    </citation>
    <scope>NUCLEOTIDE SEQUENCE [LARGE SCALE GENOMIC DNA]</scope>
    <source>
        <strain evidence="6 7">Ter6</strain>
    </source>
</reference>
<dbReference type="Proteomes" id="UP000072421">
    <property type="component" value="Chromosome"/>
</dbReference>
<evidence type="ECO:0000313" key="7">
    <source>
        <dbReference type="Proteomes" id="UP000072421"/>
    </source>
</evidence>
<dbReference type="InterPro" id="IPR036259">
    <property type="entry name" value="MFS_trans_sf"/>
</dbReference>
<evidence type="ECO:0000256" key="1">
    <source>
        <dbReference type="ARBA" id="ARBA00004141"/>
    </source>
</evidence>
<evidence type="ECO:0000313" key="6">
    <source>
        <dbReference type="EMBL" id="AMO96404.1"/>
    </source>
</evidence>
<proteinExistence type="predicted"/>
<dbReference type="GO" id="GO:0016020">
    <property type="term" value="C:membrane"/>
    <property type="evidence" value="ECO:0007669"/>
    <property type="project" value="UniProtKB-SubCell"/>
</dbReference>
<evidence type="ECO:0000256" key="4">
    <source>
        <dbReference type="ARBA" id="ARBA00023136"/>
    </source>
</evidence>
<dbReference type="InterPro" id="IPR011701">
    <property type="entry name" value="MFS"/>
</dbReference>
<dbReference type="Pfam" id="PF07690">
    <property type="entry name" value="MFS_1"/>
    <property type="match status" value="1"/>
</dbReference>
<feature type="transmembrane region" description="Helical" evidence="5">
    <location>
        <begin position="45"/>
        <end position="67"/>
    </location>
</feature>
<dbReference type="PANTHER" id="PTHR23514">
    <property type="entry name" value="BYPASS OF STOP CODON PROTEIN 6"/>
    <property type="match status" value="1"/>
</dbReference>
<comment type="subcellular location">
    <subcellularLocation>
        <location evidence="1">Membrane</location>
        <topology evidence="1">Multi-pass membrane protein</topology>
    </subcellularLocation>
</comment>
<gene>
    <name evidence="6" type="ORF">CFter6_3782</name>
</gene>
<dbReference type="RefSeq" id="WP_236904351.1">
    <property type="nucleotide sequence ID" value="NZ_CP013232.1"/>
</dbReference>
<dbReference type="PATRIC" id="fig|158899.10.peg.3755"/>
<evidence type="ECO:0000256" key="5">
    <source>
        <dbReference type="SAM" id="Phobius"/>
    </source>
</evidence>
<sequence>MNAIGPKRRYATRLAFLCAGLAMSAWAPLVPYVKARLGVGEAELGLLLLCLGGGSLLSMPVTGMLAARLGCRRVVLSAGALACLILPCLTLAASPLQLGTGLFFSAPPSARWMSP</sequence>
<keyword evidence="3 5" id="KW-1133">Transmembrane helix</keyword>
<organism evidence="6">
    <name type="scientific">Collimonas fungivorans</name>
    <dbReference type="NCBI Taxonomy" id="158899"/>
    <lineage>
        <taxon>Bacteria</taxon>
        <taxon>Pseudomonadati</taxon>
        <taxon>Pseudomonadota</taxon>
        <taxon>Betaproteobacteria</taxon>
        <taxon>Burkholderiales</taxon>
        <taxon>Oxalobacteraceae</taxon>
        <taxon>Collimonas</taxon>
    </lineage>
</organism>